<dbReference type="GO" id="GO:0055085">
    <property type="term" value="P:transmembrane transport"/>
    <property type="evidence" value="ECO:0007669"/>
    <property type="project" value="InterPro"/>
</dbReference>
<evidence type="ECO:0000256" key="5">
    <source>
        <dbReference type="ARBA" id="ARBA00022519"/>
    </source>
</evidence>
<dbReference type="AlphaFoldDB" id="A0A916JDA7"/>
<dbReference type="Proteomes" id="UP000680038">
    <property type="component" value="Unassembled WGS sequence"/>
</dbReference>
<evidence type="ECO:0000256" key="10">
    <source>
        <dbReference type="SAM" id="Phobius"/>
    </source>
</evidence>
<dbReference type="RefSeq" id="WP_215239619.1">
    <property type="nucleotide sequence ID" value="NZ_CAJRAF010000002.1"/>
</dbReference>
<comment type="caution">
    <text evidence="12">The sequence shown here is derived from an EMBL/GenBank/DDBJ whole genome shotgun (WGS) entry which is preliminary data.</text>
</comment>
<evidence type="ECO:0000256" key="4">
    <source>
        <dbReference type="ARBA" id="ARBA00022475"/>
    </source>
</evidence>
<dbReference type="Pfam" id="PF03544">
    <property type="entry name" value="TonB_C"/>
    <property type="match status" value="1"/>
</dbReference>
<dbReference type="SUPFAM" id="SSF74653">
    <property type="entry name" value="TolA/TonB C-terminal domain"/>
    <property type="match status" value="1"/>
</dbReference>
<keyword evidence="7" id="KW-0653">Protein transport</keyword>
<feature type="transmembrane region" description="Helical" evidence="10">
    <location>
        <begin position="108"/>
        <end position="126"/>
    </location>
</feature>
<gene>
    <name evidence="12" type="ORF">DYBT9275_03075</name>
</gene>
<comment type="subcellular location">
    <subcellularLocation>
        <location evidence="1">Cell inner membrane</location>
        <topology evidence="1">Single-pass membrane protein</topology>
        <orientation evidence="1">Periplasmic side</orientation>
    </subcellularLocation>
</comment>
<evidence type="ECO:0000256" key="6">
    <source>
        <dbReference type="ARBA" id="ARBA00022692"/>
    </source>
</evidence>
<dbReference type="GO" id="GO:0015891">
    <property type="term" value="P:siderophore transport"/>
    <property type="evidence" value="ECO:0007669"/>
    <property type="project" value="InterPro"/>
</dbReference>
<keyword evidence="3" id="KW-0813">Transport</keyword>
<dbReference type="GO" id="GO:0015031">
    <property type="term" value="P:protein transport"/>
    <property type="evidence" value="ECO:0007669"/>
    <property type="project" value="UniProtKB-KW"/>
</dbReference>
<dbReference type="NCBIfam" id="TIGR01352">
    <property type="entry name" value="tonB_Cterm"/>
    <property type="match status" value="1"/>
</dbReference>
<reference evidence="12" key="1">
    <citation type="submission" date="2021-04" db="EMBL/GenBank/DDBJ databases">
        <authorList>
            <person name="Rodrigo-Torres L."/>
            <person name="Arahal R. D."/>
            <person name="Lucena T."/>
        </authorList>
    </citation>
    <scope>NUCLEOTIDE SEQUENCE</scope>
    <source>
        <strain evidence="12">CECT 9275</strain>
    </source>
</reference>
<dbReference type="GO" id="GO:0098797">
    <property type="term" value="C:plasma membrane protein complex"/>
    <property type="evidence" value="ECO:0007669"/>
    <property type="project" value="TreeGrafter"/>
</dbReference>
<evidence type="ECO:0000256" key="3">
    <source>
        <dbReference type="ARBA" id="ARBA00022448"/>
    </source>
</evidence>
<sequence>MIRLHKNRIDLFSKYLQDNHVDPELYNEILDHLACETEERLWEGDSFEKAYEGIISAADSKTLRFLNVEHKHLLAMENSLNDIVFEGRNKLYGAYALRKGYSQTVQRSMILGVTLFLLMVMLPNLYARLTPEPKDSDIRFEIKLEKVDIKPDAFFEPKTPPPPPKEIPNTVKYTVPEVVQDEKVITESVPPVIEDLSKAQPGQETVEGEGATEIIAPPVSSIGESKANITEVLPAKDEVFIHVEQNPEFMGGMSAMASFLQKNLRYPQKASSAGIQGKVFVTFTVGADGQIENVGTIKGIGFGCDEEALRVIKLMPKWNPGKQGGRPVKVKFTMPISFQLDQ</sequence>
<keyword evidence="6 10" id="KW-0812">Transmembrane</keyword>
<dbReference type="PANTHER" id="PTHR33446">
    <property type="entry name" value="PROTEIN TONB-RELATED"/>
    <property type="match status" value="1"/>
</dbReference>
<dbReference type="InterPro" id="IPR051045">
    <property type="entry name" value="TonB-dependent_transducer"/>
</dbReference>
<keyword evidence="5" id="KW-0997">Cell inner membrane</keyword>
<dbReference type="EMBL" id="CAJRAF010000002">
    <property type="protein sequence ID" value="CAG5003155.1"/>
    <property type="molecule type" value="Genomic_DNA"/>
</dbReference>
<proteinExistence type="inferred from homology"/>
<keyword evidence="13" id="KW-1185">Reference proteome</keyword>
<dbReference type="PANTHER" id="PTHR33446:SF2">
    <property type="entry name" value="PROTEIN TONB"/>
    <property type="match status" value="1"/>
</dbReference>
<evidence type="ECO:0000259" key="11">
    <source>
        <dbReference type="PROSITE" id="PS52015"/>
    </source>
</evidence>
<dbReference type="GO" id="GO:0031992">
    <property type="term" value="F:energy transducer activity"/>
    <property type="evidence" value="ECO:0007669"/>
    <property type="project" value="InterPro"/>
</dbReference>
<feature type="domain" description="TonB C-terminal" evidence="11">
    <location>
        <begin position="251"/>
        <end position="342"/>
    </location>
</feature>
<dbReference type="Gene3D" id="3.30.1150.10">
    <property type="match status" value="1"/>
</dbReference>
<evidence type="ECO:0000313" key="12">
    <source>
        <dbReference type="EMBL" id="CAG5003155.1"/>
    </source>
</evidence>
<keyword evidence="8 10" id="KW-1133">Transmembrane helix</keyword>
<dbReference type="GO" id="GO:0030288">
    <property type="term" value="C:outer membrane-bounded periplasmic space"/>
    <property type="evidence" value="ECO:0007669"/>
    <property type="project" value="InterPro"/>
</dbReference>
<keyword evidence="4" id="KW-1003">Cell membrane</keyword>
<comment type="similarity">
    <text evidence="2">Belongs to the TonB family.</text>
</comment>
<evidence type="ECO:0000256" key="7">
    <source>
        <dbReference type="ARBA" id="ARBA00022927"/>
    </source>
</evidence>
<dbReference type="PROSITE" id="PS52015">
    <property type="entry name" value="TONB_CTD"/>
    <property type="match status" value="1"/>
</dbReference>
<evidence type="ECO:0000256" key="8">
    <source>
        <dbReference type="ARBA" id="ARBA00022989"/>
    </source>
</evidence>
<organism evidence="12 13">
    <name type="scientific">Dyadobacter helix</name>
    <dbReference type="NCBI Taxonomy" id="2822344"/>
    <lineage>
        <taxon>Bacteria</taxon>
        <taxon>Pseudomonadati</taxon>
        <taxon>Bacteroidota</taxon>
        <taxon>Cytophagia</taxon>
        <taxon>Cytophagales</taxon>
        <taxon>Spirosomataceae</taxon>
        <taxon>Dyadobacter</taxon>
    </lineage>
</organism>
<dbReference type="PRINTS" id="PR01374">
    <property type="entry name" value="TONBPROTEIN"/>
</dbReference>
<accession>A0A916JDA7</accession>
<evidence type="ECO:0000256" key="1">
    <source>
        <dbReference type="ARBA" id="ARBA00004383"/>
    </source>
</evidence>
<keyword evidence="9 10" id="KW-0472">Membrane</keyword>
<evidence type="ECO:0000256" key="9">
    <source>
        <dbReference type="ARBA" id="ARBA00023136"/>
    </source>
</evidence>
<protein>
    <recommendedName>
        <fullName evidence="11">TonB C-terminal domain-containing protein</fullName>
    </recommendedName>
</protein>
<dbReference type="InterPro" id="IPR006260">
    <property type="entry name" value="TonB/TolA_C"/>
</dbReference>
<dbReference type="InterPro" id="IPR003538">
    <property type="entry name" value="TonB"/>
</dbReference>
<evidence type="ECO:0000313" key="13">
    <source>
        <dbReference type="Proteomes" id="UP000680038"/>
    </source>
</evidence>
<dbReference type="InterPro" id="IPR037682">
    <property type="entry name" value="TonB_C"/>
</dbReference>
<name>A0A916JDA7_9BACT</name>
<evidence type="ECO:0000256" key="2">
    <source>
        <dbReference type="ARBA" id="ARBA00006555"/>
    </source>
</evidence>